<evidence type="ECO:0000259" key="14">
    <source>
        <dbReference type="PROSITE" id="PS50262"/>
    </source>
</evidence>
<dbReference type="GO" id="GO:0004930">
    <property type="term" value="F:G protein-coupled receptor activity"/>
    <property type="evidence" value="ECO:0007669"/>
    <property type="project" value="UniProtKB-KW"/>
</dbReference>
<accession>A0A974DE20</accession>
<dbReference type="InterPro" id="IPR017452">
    <property type="entry name" value="GPCR_Rhodpsn_7TM"/>
</dbReference>
<dbReference type="PROSITE" id="PS00237">
    <property type="entry name" value="G_PROTEIN_RECEP_F1_1"/>
    <property type="match status" value="1"/>
</dbReference>
<dbReference type="OMA" id="MLHAREN"/>
<dbReference type="FunFam" id="1.10.1220.70:FF:000001">
    <property type="entry name" value="Olfactory receptor"/>
    <property type="match status" value="1"/>
</dbReference>
<keyword evidence="7 13" id="KW-1133">Transmembrane helix</keyword>
<dbReference type="FunFam" id="1.20.1070.10:FF:000001">
    <property type="entry name" value="Olfactory receptor"/>
    <property type="match status" value="1"/>
</dbReference>
<keyword evidence="11 12" id="KW-0807">Transducer</keyword>
<dbReference type="InterPro" id="IPR000276">
    <property type="entry name" value="GPCR_Rhodpsn"/>
</dbReference>
<keyword evidence="3 13" id="KW-1003">Cell membrane</keyword>
<evidence type="ECO:0000256" key="12">
    <source>
        <dbReference type="RuleBase" id="RU000688"/>
    </source>
</evidence>
<dbReference type="PANTHER" id="PTHR26452">
    <property type="entry name" value="OLFACTORY RECEPTOR"/>
    <property type="match status" value="1"/>
</dbReference>
<sequence length="312" mass="35422">MLHARENHSREVEFLIVGFSDFPHLRLPLYLFFLLVYILTLVGNLVLIIVIVLSPKLKTPMYFFLCNLSSLDIAYTSVTAPKLIHIFAVNNHRISFWQCIAQLYFFIAFGSTEYLLLTLMSYDRYVAVCKPLHYRVVMSPMLCRAGAAGTWIGGLLASIPTATAAANIYYCSNNIIINHFFCDMMALVKLACSDTTMTRAVIFVEGMLILMTCFLLTVISYICILSTIVRIHSSGGKFKAFSTCASHLSVVSIFYVLIFYLYLKPKSEISLSQGKLLTVLYVYFIPMFNPIVYSFRNKDVQMALKKLFDKGH</sequence>
<comment type="similarity">
    <text evidence="2 12">Belongs to the G-protein coupled receptor 1 family.</text>
</comment>
<organism evidence="15 16">
    <name type="scientific">Xenopus laevis</name>
    <name type="common">African clawed frog</name>
    <dbReference type="NCBI Taxonomy" id="8355"/>
    <lineage>
        <taxon>Eukaryota</taxon>
        <taxon>Metazoa</taxon>
        <taxon>Chordata</taxon>
        <taxon>Craniata</taxon>
        <taxon>Vertebrata</taxon>
        <taxon>Euteleostomi</taxon>
        <taxon>Amphibia</taxon>
        <taxon>Batrachia</taxon>
        <taxon>Anura</taxon>
        <taxon>Pipoidea</taxon>
        <taxon>Pipidae</taxon>
        <taxon>Xenopodinae</taxon>
        <taxon>Xenopus</taxon>
        <taxon>Xenopus</taxon>
    </lineage>
</organism>
<evidence type="ECO:0000256" key="3">
    <source>
        <dbReference type="ARBA" id="ARBA00022475"/>
    </source>
</evidence>
<evidence type="ECO:0000256" key="7">
    <source>
        <dbReference type="ARBA" id="ARBA00022989"/>
    </source>
</evidence>
<evidence type="ECO:0000256" key="5">
    <source>
        <dbReference type="ARBA" id="ARBA00022692"/>
    </source>
</evidence>
<evidence type="ECO:0000256" key="1">
    <source>
        <dbReference type="ARBA" id="ARBA00004651"/>
    </source>
</evidence>
<dbReference type="GO" id="GO:0004984">
    <property type="term" value="F:olfactory receptor activity"/>
    <property type="evidence" value="ECO:0007669"/>
    <property type="project" value="InterPro"/>
</dbReference>
<evidence type="ECO:0000256" key="6">
    <source>
        <dbReference type="ARBA" id="ARBA00022725"/>
    </source>
</evidence>
<keyword evidence="9 13" id="KW-0472">Membrane</keyword>
<evidence type="ECO:0000313" key="15">
    <source>
        <dbReference type="EMBL" id="OCT90112.1"/>
    </source>
</evidence>
<dbReference type="PRINTS" id="PR00245">
    <property type="entry name" value="OLFACTORYR"/>
</dbReference>
<keyword evidence="10 12" id="KW-0675">Receptor</keyword>
<evidence type="ECO:0000256" key="10">
    <source>
        <dbReference type="ARBA" id="ARBA00023170"/>
    </source>
</evidence>
<feature type="transmembrane region" description="Helical" evidence="13">
    <location>
        <begin position="275"/>
        <end position="295"/>
    </location>
</feature>
<protein>
    <recommendedName>
        <fullName evidence="13">Olfactory receptor</fullName>
    </recommendedName>
</protein>
<dbReference type="Gene3D" id="1.20.1070.10">
    <property type="entry name" value="Rhodopsin 7-helix transmembrane proteins"/>
    <property type="match status" value="1"/>
</dbReference>
<feature type="transmembrane region" description="Helical" evidence="13">
    <location>
        <begin position="141"/>
        <end position="161"/>
    </location>
</feature>
<evidence type="ECO:0000256" key="13">
    <source>
        <dbReference type="RuleBase" id="RU363047"/>
    </source>
</evidence>
<reference evidence="16" key="1">
    <citation type="journal article" date="2016" name="Nature">
        <title>Genome evolution in the allotetraploid frog Xenopus laevis.</title>
        <authorList>
            <person name="Session A.M."/>
            <person name="Uno Y."/>
            <person name="Kwon T."/>
            <person name="Chapman J.A."/>
            <person name="Toyoda A."/>
            <person name="Takahashi S."/>
            <person name="Fukui A."/>
            <person name="Hikosaka A."/>
            <person name="Suzuki A."/>
            <person name="Kondo M."/>
            <person name="van Heeringen S.J."/>
            <person name="Quigley I."/>
            <person name="Heinz S."/>
            <person name="Ogino H."/>
            <person name="Ochi H."/>
            <person name="Hellsten U."/>
            <person name="Lyons J.B."/>
            <person name="Simakov O."/>
            <person name="Putnam N."/>
            <person name="Stites J."/>
            <person name="Kuroki Y."/>
            <person name="Tanaka T."/>
            <person name="Michiue T."/>
            <person name="Watanabe M."/>
            <person name="Bogdanovic O."/>
            <person name="Lister R."/>
            <person name="Georgiou G."/>
            <person name="Paranjpe S.S."/>
            <person name="van Kruijsbergen I."/>
            <person name="Shu S."/>
            <person name="Carlson J."/>
            <person name="Kinoshita T."/>
            <person name="Ohta Y."/>
            <person name="Mawaribuchi S."/>
            <person name="Jenkins J."/>
            <person name="Grimwood J."/>
            <person name="Schmutz J."/>
            <person name="Mitros T."/>
            <person name="Mozaffari S.V."/>
            <person name="Suzuki Y."/>
            <person name="Haramoto Y."/>
            <person name="Yamamoto T.S."/>
            <person name="Takagi C."/>
            <person name="Heald R."/>
            <person name="Miller K."/>
            <person name="Haudenschild C."/>
            <person name="Kitzman J."/>
            <person name="Nakayama T."/>
            <person name="Izutsu Y."/>
            <person name="Robert J."/>
            <person name="Fortriede J."/>
            <person name="Burns K."/>
            <person name="Lotay V."/>
            <person name="Karimi K."/>
            <person name="Yasuoka Y."/>
            <person name="Dichmann D.S."/>
            <person name="Flajnik M.F."/>
            <person name="Houston D.W."/>
            <person name="Shendure J."/>
            <person name="DuPasquier L."/>
            <person name="Vize P.D."/>
            <person name="Zorn A.M."/>
            <person name="Ito M."/>
            <person name="Marcotte E.M."/>
            <person name="Wallingford J.B."/>
            <person name="Ito Y."/>
            <person name="Asashima M."/>
            <person name="Ueno N."/>
            <person name="Matsuda Y."/>
            <person name="Veenstra G.J."/>
            <person name="Fujiyama A."/>
            <person name="Harland R.M."/>
            <person name="Taira M."/>
            <person name="Rokhsar D.S."/>
        </authorList>
    </citation>
    <scope>NUCLEOTIDE SEQUENCE [LARGE SCALE GENOMIC DNA]</scope>
    <source>
        <strain evidence="16">J</strain>
    </source>
</reference>
<dbReference type="InterPro" id="IPR050516">
    <property type="entry name" value="Olfactory_GPCR"/>
</dbReference>
<evidence type="ECO:0000256" key="11">
    <source>
        <dbReference type="ARBA" id="ARBA00023224"/>
    </source>
</evidence>
<feature type="transmembrane region" description="Helical" evidence="13">
    <location>
        <begin position="100"/>
        <end position="120"/>
    </location>
</feature>
<gene>
    <name evidence="15" type="ORF">XELAEV_18018728mg</name>
</gene>
<dbReference type="EMBL" id="CM004470">
    <property type="protein sequence ID" value="OCT90112.1"/>
    <property type="molecule type" value="Genomic_DNA"/>
</dbReference>
<dbReference type="InterPro" id="IPR000725">
    <property type="entry name" value="Olfact_rcpt"/>
</dbReference>
<comment type="subcellular location">
    <subcellularLocation>
        <location evidence="1 13">Cell membrane</location>
        <topology evidence="1 13">Multi-pass membrane protein</topology>
    </subcellularLocation>
</comment>
<evidence type="ECO:0000256" key="4">
    <source>
        <dbReference type="ARBA" id="ARBA00022606"/>
    </source>
</evidence>
<keyword evidence="4 13" id="KW-0716">Sensory transduction</keyword>
<dbReference type="PROSITE" id="PS50262">
    <property type="entry name" value="G_PROTEIN_RECEP_F1_2"/>
    <property type="match status" value="1"/>
</dbReference>
<dbReference type="AlphaFoldDB" id="A0A974DE20"/>
<feature type="domain" description="G-protein coupled receptors family 1 profile" evidence="14">
    <location>
        <begin position="43"/>
        <end position="293"/>
    </location>
</feature>
<keyword evidence="8 12" id="KW-0297">G-protein coupled receptor</keyword>
<feature type="transmembrane region" description="Helical" evidence="13">
    <location>
        <begin position="240"/>
        <end position="263"/>
    </location>
</feature>
<keyword evidence="6 13" id="KW-0552">Olfaction</keyword>
<dbReference type="CDD" id="cd13954">
    <property type="entry name" value="7tmA_OR"/>
    <property type="match status" value="1"/>
</dbReference>
<dbReference type="Pfam" id="PF13853">
    <property type="entry name" value="7tm_4"/>
    <property type="match status" value="1"/>
</dbReference>
<evidence type="ECO:0000313" key="16">
    <source>
        <dbReference type="Proteomes" id="UP000694892"/>
    </source>
</evidence>
<feature type="transmembrane region" description="Helical" evidence="13">
    <location>
        <begin position="29"/>
        <end position="54"/>
    </location>
</feature>
<dbReference type="PRINTS" id="PR00237">
    <property type="entry name" value="GPCRRHODOPSN"/>
</dbReference>
<evidence type="ECO:0000256" key="2">
    <source>
        <dbReference type="ARBA" id="ARBA00010663"/>
    </source>
</evidence>
<dbReference type="Proteomes" id="UP000694892">
    <property type="component" value="Chromosome 3L"/>
</dbReference>
<feature type="transmembrane region" description="Helical" evidence="13">
    <location>
        <begin position="200"/>
        <end position="228"/>
    </location>
</feature>
<dbReference type="GO" id="GO:0005886">
    <property type="term" value="C:plasma membrane"/>
    <property type="evidence" value="ECO:0007669"/>
    <property type="project" value="UniProtKB-SubCell"/>
</dbReference>
<proteinExistence type="inferred from homology"/>
<evidence type="ECO:0000256" key="8">
    <source>
        <dbReference type="ARBA" id="ARBA00023040"/>
    </source>
</evidence>
<keyword evidence="5 12" id="KW-0812">Transmembrane</keyword>
<dbReference type="SUPFAM" id="SSF81321">
    <property type="entry name" value="Family A G protein-coupled receptor-like"/>
    <property type="match status" value="1"/>
</dbReference>
<name>A0A974DE20_XENLA</name>
<evidence type="ECO:0000256" key="9">
    <source>
        <dbReference type="ARBA" id="ARBA00023136"/>
    </source>
</evidence>